<organism evidence="3 4">
    <name type="scientific">Trichinella zimbabwensis</name>
    <dbReference type="NCBI Taxonomy" id="268475"/>
    <lineage>
        <taxon>Eukaryota</taxon>
        <taxon>Metazoa</taxon>
        <taxon>Ecdysozoa</taxon>
        <taxon>Nematoda</taxon>
        <taxon>Enoplea</taxon>
        <taxon>Dorylaimia</taxon>
        <taxon>Trichinellida</taxon>
        <taxon>Trichinellidae</taxon>
        <taxon>Trichinella</taxon>
    </lineage>
</organism>
<proteinExistence type="predicted"/>
<dbReference type="AlphaFoldDB" id="A0A0V1H4X2"/>
<protein>
    <submittedName>
        <fullName evidence="3">Uncharacterized protein</fullName>
    </submittedName>
</protein>
<evidence type="ECO:0000256" key="1">
    <source>
        <dbReference type="SAM" id="MobiDB-lite"/>
    </source>
</evidence>
<comment type="caution">
    <text evidence="3">The sequence shown here is derived from an EMBL/GenBank/DDBJ whole genome shotgun (WGS) entry which is preliminary data.</text>
</comment>
<reference evidence="3 4" key="1">
    <citation type="submission" date="2015-01" db="EMBL/GenBank/DDBJ databases">
        <title>Evolution of Trichinella species and genotypes.</title>
        <authorList>
            <person name="Korhonen P.K."/>
            <person name="Edoardo P."/>
            <person name="Giuseppe L.R."/>
            <person name="Gasser R.B."/>
        </authorList>
    </citation>
    <scope>NUCLEOTIDE SEQUENCE [LARGE SCALE GENOMIC DNA]</scope>
    <source>
        <strain evidence="3">ISS1029</strain>
    </source>
</reference>
<accession>A0A0V1H4X2</accession>
<feature type="compositionally biased region" description="Polar residues" evidence="1">
    <location>
        <begin position="1"/>
        <end position="12"/>
    </location>
</feature>
<sequence length="52" mass="5755">MMAMSTLRSSSTVKERKEPPRCSFIPIGCPAVNRSKRLDETQARGTCASRPD</sequence>
<evidence type="ECO:0000313" key="3">
    <source>
        <dbReference type="EMBL" id="KRZ05548.1"/>
    </source>
</evidence>
<keyword evidence="4" id="KW-1185">Reference proteome</keyword>
<dbReference type="Proteomes" id="UP000055024">
    <property type="component" value="Unassembled WGS sequence"/>
</dbReference>
<gene>
    <name evidence="2" type="ORF">T11_14723</name>
    <name evidence="3" type="ORF">T11_16292</name>
</gene>
<evidence type="ECO:0000313" key="2">
    <source>
        <dbReference type="EMBL" id="KRZ00788.1"/>
    </source>
</evidence>
<name>A0A0V1H4X2_9BILA</name>
<feature type="region of interest" description="Disordered" evidence="1">
    <location>
        <begin position="1"/>
        <end position="20"/>
    </location>
</feature>
<dbReference type="EMBL" id="JYDP01000137">
    <property type="protein sequence ID" value="KRZ05548.1"/>
    <property type="molecule type" value="Genomic_DNA"/>
</dbReference>
<evidence type="ECO:0000313" key="4">
    <source>
        <dbReference type="Proteomes" id="UP000055024"/>
    </source>
</evidence>
<dbReference type="EMBL" id="JYDP01000397">
    <property type="protein sequence ID" value="KRZ00788.1"/>
    <property type="molecule type" value="Genomic_DNA"/>
</dbReference>